<dbReference type="Pfam" id="PF00069">
    <property type="entry name" value="Pkinase"/>
    <property type="match status" value="1"/>
</dbReference>
<reference evidence="12" key="1">
    <citation type="submission" date="2017-02" db="UniProtKB">
        <authorList>
            <consortium name="WormBaseParasite"/>
        </authorList>
    </citation>
    <scope>IDENTIFICATION</scope>
</reference>
<evidence type="ECO:0000259" key="10">
    <source>
        <dbReference type="PROSITE" id="PS50011"/>
    </source>
</evidence>
<evidence type="ECO:0000313" key="11">
    <source>
        <dbReference type="Proteomes" id="UP000046393"/>
    </source>
</evidence>
<comment type="catalytic activity">
    <reaction evidence="8">
        <text>L-threonyl-[protein] + ATP = O-phospho-L-threonyl-[protein] + ADP + H(+)</text>
        <dbReference type="Rhea" id="RHEA:46608"/>
        <dbReference type="Rhea" id="RHEA-COMP:11060"/>
        <dbReference type="Rhea" id="RHEA-COMP:11605"/>
        <dbReference type="ChEBI" id="CHEBI:15378"/>
        <dbReference type="ChEBI" id="CHEBI:30013"/>
        <dbReference type="ChEBI" id="CHEBI:30616"/>
        <dbReference type="ChEBI" id="CHEBI:61977"/>
        <dbReference type="ChEBI" id="CHEBI:456216"/>
        <dbReference type="EC" id="2.7.11.1"/>
    </reaction>
</comment>
<evidence type="ECO:0000313" key="12">
    <source>
        <dbReference type="WBParaSite" id="SMUV_0000148101-mRNA-1"/>
    </source>
</evidence>
<dbReference type="WBParaSite" id="SMUV_0000148101-mRNA-1">
    <property type="protein sequence ID" value="SMUV_0000148101-mRNA-1"/>
    <property type="gene ID" value="SMUV_0000148101"/>
</dbReference>
<dbReference type="Gene3D" id="1.10.510.10">
    <property type="entry name" value="Transferase(Phosphotransferase) domain 1"/>
    <property type="match status" value="1"/>
</dbReference>
<dbReference type="InterPro" id="IPR008271">
    <property type="entry name" value="Ser/Thr_kinase_AS"/>
</dbReference>
<evidence type="ECO:0000256" key="8">
    <source>
        <dbReference type="ARBA" id="ARBA00047899"/>
    </source>
</evidence>
<dbReference type="PROSITE" id="PS00108">
    <property type="entry name" value="PROTEIN_KINASE_ST"/>
    <property type="match status" value="1"/>
</dbReference>
<dbReference type="GO" id="GO:0035556">
    <property type="term" value="P:intracellular signal transduction"/>
    <property type="evidence" value="ECO:0007669"/>
    <property type="project" value="TreeGrafter"/>
</dbReference>
<name>A0A0N5ABF5_9BILA</name>
<comment type="catalytic activity">
    <reaction evidence="9">
        <text>L-seryl-[protein] + ATP = O-phospho-L-seryl-[protein] + ADP + H(+)</text>
        <dbReference type="Rhea" id="RHEA:17989"/>
        <dbReference type="Rhea" id="RHEA-COMP:9863"/>
        <dbReference type="Rhea" id="RHEA-COMP:11604"/>
        <dbReference type="ChEBI" id="CHEBI:15378"/>
        <dbReference type="ChEBI" id="CHEBI:29999"/>
        <dbReference type="ChEBI" id="CHEBI:30616"/>
        <dbReference type="ChEBI" id="CHEBI:83421"/>
        <dbReference type="ChEBI" id="CHEBI:456216"/>
        <dbReference type="EC" id="2.7.11.1"/>
    </reaction>
</comment>
<dbReference type="Gene3D" id="2.30.29.30">
    <property type="entry name" value="Pleckstrin-homology domain (PH domain)/Phosphotyrosine-binding domain (PTB)"/>
    <property type="match status" value="1"/>
</dbReference>
<dbReference type="PANTHER" id="PTHR24356">
    <property type="entry name" value="SERINE/THREONINE-PROTEIN KINASE"/>
    <property type="match status" value="1"/>
</dbReference>
<evidence type="ECO:0000256" key="1">
    <source>
        <dbReference type="ARBA" id="ARBA00012513"/>
    </source>
</evidence>
<evidence type="ECO:0000256" key="6">
    <source>
        <dbReference type="ARBA" id="ARBA00022777"/>
    </source>
</evidence>
<dbReference type="PROSITE" id="PS50011">
    <property type="entry name" value="PROTEIN_KINASE_DOM"/>
    <property type="match status" value="1"/>
</dbReference>
<accession>A0A0N5ABF5</accession>
<dbReference type="SMART" id="SM00220">
    <property type="entry name" value="S_TKc"/>
    <property type="match status" value="1"/>
</dbReference>
<evidence type="ECO:0000256" key="5">
    <source>
        <dbReference type="ARBA" id="ARBA00022741"/>
    </source>
</evidence>
<keyword evidence="4" id="KW-0808">Transferase</keyword>
<dbReference type="InterPro" id="IPR011993">
    <property type="entry name" value="PH-like_dom_sf"/>
</dbReference>
<protein>
    <recommendedName>
        <fullName evidence="2">3-phosphoinositide-dependent protein kinase 1</fullName>
        <ecNumber evidence="1">2.7.11.1</ecNumber>
    </recommendedName>
</protein>
<keyword evidence="11" id="KW-1185">Reference proteome</keyword>
<dbReference type="SUPFAM" id="SSF56112">
    <property type="entry name" value="Protein kinase-like (PK-like)"/>
    <property type="match status" value="1"/>
</dbReference>
<evidence type="ECO:0000256" key="7">
    <source>
        <dbReference type="ARBA" id="ARBA00022840"/>
    </source>
</evidence>
<dbReference type="Gene3D" id="3.30.200.20">
    <property type="entry name" value="Phosphorylase Kinase, domain 1"/>
    <property type="match status" value="1"/>
</dbReference>
<dbReference type="EC" id="2.7.11.1" evidence="1"/>
<dbReference type="GO" id="GO:0004674">
    <property type="term" value="F:protein serine/threonine kinase activity"/>
    <property type="evidence" value="ECO:0007669"/>
    <property type="project" value="UniProtKB-KW"/>
</dbReference>
<feature type="domain" description="Protein kinase" evidence="10">
    <location>
        <begin position="1"/>
        <end position="211"/>
    </location>
</feature>
<dbReference type="Pfam" id="PF14593">
    <property type="entry name" value="PH_3"/>
    <property type="match status" value="1"/>
</dbReference>
<organism evidence="11 12">
    <name type="scientific">Syphacia muris</name>
    <dbReference type="NCBI Taxonomy" id="451379"/>
    <lineage>
        <taxon>Eukaryota</taxon>
        <taxon>Metazoa</taxon>
        <taxon>Ecdysozoa</taxon>
        <taxon>Nematoda</taxon>
        <taxon>Chromadorea</taxon>
        <taxon>Rhabditida</taxon>
        <taxon>Spirurina</taxon>
        <taxon>Oxyuridomorpha</taxon>
        <taxon>Oxyuroidea</taxon>
        <taxon>Oxyuridae</taxon>
        <taxon>Syphacia</taxon>
    </lineage>
</organism>
<dbReference type="CDD" id="cd01262">
    <property type="entry name" value="PH_PDK1"/>
    <property type="match status" value="1"/>
</dbReference>
<dbReference type="STRING" id="451379.A0A0N5ABF5"/>
<keyword evidence="6" id="KW-0418">Kinase</keyword>
<dbReference type="InterPro" id="IPR050236">
    <property type="entry name" value="Ser_Thr_kinase_AGC"/>
</dbReference>
<evidence type="ECO:0000256" key="4">
    <source>
        <dbReference type="ARBA" id="ARBA00022679"/>
    </source>
</evidence>
<evidence type="ECO:0000256" key="9">
    <source>
        <dbReference type="ARBA" id="ARBA00048679"/>
    </source>
</evidence>
<dbReference type="InterPro" id="IPR033931">
    <property type="entry name" value="PDK1-typ_PH"/>
</dbReference>
<dbReference type="AlphaFoldDB" id="A0A0N5ABF5"/>
<dbReference type="InterPro" id="IPR000719">
    <property type="entry name" value="Prot_kinase_dom"/>
</dbReference>
<dbReference type="Proteomes" id="UP000046393">
    <property type="component" value="Unplaced"/>
</dbReference>
<dbReference type="GO" id="GO:0005524">
    <property type="term" value="F:ATP binding"/>
    <property type="evidence" value="ECO:0007669"/>
    <property type="project" value="UniProtKB-KW"/>
</dbReference>
<evidence type="ECO:0000256" key="3">
    <source>
        <dbReference type="ARBA" id="ARBA00022527"/>
    </source>
</evidence>
<dbReference type="InterPro" id="IPR011009">
    <property type="entry name" value="Kinase-like_dom_sf"/>
</dbReference>
<keyword evidence="3" id="KW-0723">Serine/threonine-protein kinase</keyword>
<evidence type="ECO:0000256" key="2">
    <source>
        <dbReference type="ARBA" id="ARBA00018538"/>
    </source>
</evidence>
<sequence length="406" mass="46929">MVMKIFYTFSTKNHYCMFILLWLSKILQILLFVTFSPMLCKATIFFTAEIIAALEWLHRCLVVHRDLKPQNILVKNDYHILISDFSNYGELPLSSDDDDNDGSSKEPRLNRSTFVGTALYISPEVLDRREVSPTCDYWAFGCILLEMLSSRSPFAAANALQCIEKIRKLEYVIPSSLPTAAKDLIKKLLVADPKRRLGAKGTYEIMEHQFFADVKWDNLLSKTPPNSIRSARDAPGELIIPPDAKPGLGAIEESRKSSAIARRSKVDKERDFLLSEQRKKNRYHRFVNNKLIVKQGILEKKKGLFSRTRMFLLTDGPDLWYVEPEHLVLKGKVPFTKQMKTEIVNFGLFFIHTPHRTYYLSDPNLEADRWALAIDNVQKLHWDELDEEPLPDHEPPRSGRYAIWVR</sequence>
<dbReference type="PANTHER" id="PTHR24356:SF163">
    <property type="entry name" value="3-PHOSPHOINOSITIDE-DEPENDENT PROTEIN KINASE 1-RELATED"/>
    <property type="match status" value="1"/>
</dbReference>
<dbReference type="SUPFAM" id="SSF50729">
    <property type="entry name" value="PH domain-like"/>
    <property type="match status" value="1"/>
</dbReference>
<proteinExistence type="predicted"/>
<keyword evidence="5" id="KW-0547">Nucleotide-binding</keyword>
<keyword evidence="7" id="KW-0067">ATP-binding</keyword>